<protein>
    <recommendedName>
        <fullName evidence="10">G-protein coupled receptors family 3 profile domain-containing protein</fullName>
    </recommendedName>
</protein>
<dbReference type="GO" id="GO:0004965">
    <property type="term" value="F:G protein-coupled GABA receptor activity"/>
    <property type="evidence" value="ECO:0007669"/>
    <property type="project" value="InterPro"/>
</dbReference>
<evidence type="ECO:0000256" key="9">
    <source>
        <dbReference type="SAM" id="Phobius"/>
    </source>
</evidence>
<feature type="domain" description="G-protein coupled receptors family 3 profile" evidence="10">
    <location>
        <begin position="534"/>
        <end position="652"/>
    </location>
</feature>
<evidence type="ECO:0000256" key="7">
    <source>
        <dbReference type="ARBA" id="ARBA00023180"/>
    </source>
</evidence>
<dbReference type="GO" id="GO:0038039">
    <property type="term" value="C:G protein-coupled receptor heterodimeric complex"/>
    <property type="evidence" value="ECO:0007669"/>
    <property type="project" value="TreeGrafter"/>
</dbReference>
<dbReference type="Proteomes" id="UP000605846">
    <property type="component" value="Unassembled WGS sequence"/>
</dbReference>
<dbReference type="InterPro" id="IPR028082">
    <property type="entry name" value="Peripla_BP_I"/>
</dbReference>
<dbReference type="SUPFAM" id="SSF53822">
    <property type="entry name" value="Periplasmic binding protein-like I"/>
    <property type="match status" value="1"/>
</dbReference>
<evidence type="ECO:0000256" key="1">
    <source>
        <dbReference type="ARBA" id="ARBA00004141"/>
    </source>
</evidence>
<evidence type="ECO:0000256" key="6">
    <source>
        <dbReference type="ARBA" id="ARBA00023170"/>
    </source>
</evidence>
<keyword evidence="12" id="KW-1185">Reference proteome</keyword>
<keyword evidence="3 9" id="KW-1133">Transmembrane helix</keyword>
<name>A0A8H7BXB5_9FUNG</name>
<comment type="caution">
    <text evidence="11">The sequence shown here is derived from an EMBL/GenBank/DDBJ whole genome shotgun (WGS) entry which is preliminary data.</text>
</comment>
<dbReference type="Pfam" id="PF00003">
    <property type="entry name" value="7tm_3"/>
    <property type="match status" value="1"/>
</dbReference>
<keyword evidence="4" id="KW-0297">G-protein coupled receptor</keyword>
<dbReference type="InterPro" id="IPR001828">
    <property type="entry name" value="ANF_lig-bd_rcpt"/>
</dbReference>
<keyword evidence="8" id="KW-0807">Transducer</keyword>
<evidence type="ECO:0000256" key="8">
    <source>
        <dbReference type="ARBA" id="ARBA00023224"/>
    </source>
</evidence>
<feature type="transmembrane region" description="Helical" evidence="9">
    <location>
        <begin position="560"/>
        <end position="579"/>
    </location>
</feature>
<dbReference type="InterPro" id="IPR002455">
    <property type="entry name" value="GPCR3_GABA-B"/>
</dbReference>
<sequence length="652" mass="71974">MSLNHWIDDDDTTADGIHYFDKSNNFSFVVSRHNDTTFISPTMTEGLVELRIGVLLPFHQKDSEATKKLTLSGASAIRMAVAEINTQRMIPGAYITLIEKDSYPKEAEGQASITQAVYAAVSLIQKGVIGVIGDVSSSWTSLSALMTSTLQIPQCSFSAVATSLSDKTQYGYFFRTISTNLAYTDAALTFVLSQGWPMIGILYSDDDFGQQLSQNMIMKARTQGIKVTSYQTFYSDGPVSDVQTSVETLMATGSRIILLAAENDAQLTALTVAAHLGYINNDTVWITFGENTDALWNAVDRFNSVITRRINHVNIYNNTNGNNTYQWMTNVDPIEYAANSTAVLNTIAFNSTFAGGVFMFRYRLNLTGYAPYDEFMRKWAKLDPAMAAYSCMMAMAHGFNHVIQNSTNTNSTMKKLAAGQLGEYMTPSTFNTSFVGPEGPVLFDENGDTMKGNPVYIGSIIANDLHLISEPIYHDGTVKVPTGTPDQKLLTTSSTALTYAIMSVASFGILAAIATILLVLIYRKRETFKASRNLIAKNYRVYRIFNNIFITRTVVRDFQLLKVSGGILAFDAVILMIWLSTSEVQTVDVPVSSSAYYVGCDFHGPTNMVFVWILTVFAAMQLAFATFLAFKTRSVGKNYSKYSEYKQIGLSV</sequence>
<dbReference type="EMBL" id="JABAYA010000021">
    <property type="protein sequence ID" value="KAF7729898.1"/>
    <property type="molecule type" value="Genomic_DNA"/>
</dbReference>
<keyword evidence="2 9" id="KW-0812">Transmembrane</keyword>
<feature type="transmembrane region" description="Helical" evidence="9">
    <location>
        <begin position="496"/>
        <end position="522"/>
    </location>
</feature>
<dbReference type="PANTHER" id="PTHR10519:SF68">
    <property type="entry name" value="METABOTROPIC GLUTAMATE RECEPTOR-LIKE PROTEIN Q"/>
    <property type="match status" value="1"/>
</dbReference>
<gene>
    <name evidence="11" type="ORF">EC973_003632</name>
</gene>
<dbReference type="OrthoDB" id="5984008at2759"/>
<evidence type="ECO:0000256" key="4">
    <source>
        <dbReference type="ARBA" id="ARBA00023040"/>
    </source>
</evidence>
<dbReference type="PANTHER" id="PTHR10519">
    <property type="entry name" value="GABA-B RECEPTOR"/>
    <property type="match status" value="1"/>
</dbReference>
<comment type="subcellular location">
    <subcellularLocation>
        <location evidence="1">Membrane</location>
        <topology evidence="1">Multi-pass membrane protein</topology>
    </subcellularLocation>
</comment>
<proteinExistence type="predicted"/>
<dbReference type="AlphaFoldDB" id="A0A8H7BXB5"/>
<dbReference type="GO" id="GO:0007214">
    <property type="term" value="P:gamma-aminobutyric acid signaling pathway"/>
    <property type="evidence" value="ECO:0007669"/>
    <property type="project" value="TreeGrafter"/>
</dbReference>
<keyword evidence="6" id="KW-0675">Receptor</keyword>
<keyword evidence="5 9" id="KW-0472">Membrane</keyword>
<evidence type="ECO:0000313" key="11">
    <source>
        <dbReference type="EMBL" id="KAF7729898.1"/>
    </source>
</evidence>
<feature type="transmembrane region" description="Helical" evidence="9">
    <location>
        <begin position="609"/>
        <end position="630"/>
    </location>
</feature>
<dbReference type="Gene3D" id="3.40.50.2300">
    <property type="match status" value="2"/>
</dbReference>
<dbReference type="Pfam" id="PF01094">
    <property type="entry name" value="ANF_receptor"/>
    <property type="match status" value="1"/>
</dbReference>
<accession>A0A8H7BXB5</accession>
<evidence type="ECO:0000256" key="3">
    <source>
        <dbReference type="ARBA" id="ARBA00022989"/>
    </source>
</evidence>
<evidence type="ECO:0000256" key="5">
    <source>
        <dbReference type="ARBA" id="ARBA00023136"/>
    </source>
</evidence>
<organism evidence="11 12">
    <name type="scientific">Apophysomyces ossiformis</name>
    <dbReference type="NCBI Taxonomy" id="679940"/>
    <lineage>
        <taxon>Eukaryota</taxon>
        <taxon>Fungi</taxon>
        <taxon>Fungi incertae sedis</taxon>
        <taxon>Mucoromycota</taxon>
        <taxon>Mucoromycotina</taxon>
        <taxon>Mucoromycetes</taxon>
        <taxon>Mucorales</taxon>
        <taxon>Mucorineae</taxon>
        <taxon>Mucoraceae</taxon>
        <taxon>Apophysomyces</taxon>
    </lineage>
</organism>
<evidence type="ECO:0000256" key="2">
    <source>
        <dbReference type="ARBA" id="ARBA00022692"/>
    </source>
</evidence>
<evidence type="ECO:0000313" key="12">
    <source>
        <dbReference type="Proteomes" id="UP000605846"/>
    </source>
</evidence>
<dbReference type="InterPro" id="IPR017978">
    <property type="entry name" value="GPCR_3_C"/>
</dbReference>
<dbReference type="PROSITE" id="PS50259">
    <property type="entry name" value="G_PROTEIN_RECEP_F3_4"/>
    <property type="match status" value="1"/>
</dbReference>
<reference evidence="11" key="1">
    <citation type="submission" date="2020-01" db="EMBL/GenBank/DDBJ databases">
        <title>Genome Sequencing of Three Apophysomyces-Like Fungal Strains Confirms a Novel Fungal Genus in the Mucoromycota with divergent Burkholderia-like Endosymbiotic Bacteria.</title>
        <authorList>
            <person name="Stajich J.E."/>
            <person name="Macias A.M."/>
            <person name="Carter-House D."/>
            <person name="Lovett B."/>
            <person name="Kasson L.R."/>
            <person name="Berry K."/>
            <person name="Grigoriev I."/>
            <person name="Chang Y."/>
            <person name="Spatafora J."/>
            <person name="Kasson M.T."/>
        </authorList>
    </citation>
    <scope>NUCLEOTIDE SEQUENCE</scope>
    <source>
        <strain evidence="11">NRRL A-21654</strain>
    </source>
</reference>
<keyword evidence="7" id="KW-0325">Glycoprotein</keyword>
<evidence type="ECO:0000259" key="10">
    <source>
        <dbReference type="PROSITE" id="PS50259"/>
    </source>
</evidence>